<feature type="non-terminal residue" evidence="7">
    <location>
        <position position="1"/>
    </location>
</feature>
<comment type="caution">
    <text evidence="7">The sequence shown here is derived from an EMBL/GenBank/DDBJ whole genome shotgun (WGS) entry which is preliminary data.</text>
</comment>
<dbReference type="Proteomes" id="UP001594351">
    <property type="component" value="Unassembled WGS sequence"/>
</dbReference>
<evidence type="ECO:0000256" key="1">
    <source>
        <dbReference type="ARBA" id="ARBA00022741"/>
    </source>
</evidence>
<accession>A0ABV6Z679</accession>
<evidence type="ECO:0000313" key="7">
    <source>
        <dbReference type="EMBL" id="MFC1853953.1"/>
    </source>
</evidence>
<keyword evidence="3" id="KW-0805">Transcription regulation</keyword>
<evidence type="ECO:0000256" key="3">
    <source>
        <dbReference type="ARBA" id="ARBA00023015"/>
    </source>
</evidence>
<dbReference type="SUPFAM" id="SSF52540">
    <property type="entry name" value="P-loop containing nucleoside triphosphate hydrolases"/>
    <property type="match status" value="1"/>
</dbReference>
<sequence length="240" mass="27476">LESELFGHEKGAFTGAGQRLSGKFELASGGTLFLDEVGTMSLSFQQKILRVVEYGTFTRVGGLREIQVQARIIAATNVDLEEKMAAGTFLRDLYDRLSFEVIFIPPLRERESDIGLLARYFLDLFIREIPTLRGKVLSEQAITALEQYHFPGNIRELKNIIERAAYRSEGQQIEVEDLGQSLQHSQFITGDTFHEKVDSFKKNQVLEAYRKARGNQAEAARNLGLAYHQYRYFYHKYKQP</sequence>
<dbReference type="Gene3D" id="3.40.50.300">
    <property type="entry name" value="P-loop containing nucleotide triphosphate hydrolases"/>
    <property type="match status" value="1"/>
</dbReference>
<name>A0ABV6Z679_UNCC1</name>
<reference evidence="7 8" key="1">
    <citation type="submission" date="2024-09" db="EMBL/GenBank/DDBJ databases">
        <title>Laminarin stimulates single cell rates of sulfate reduction while oxygen inhibits transcriptomic activity in coastal marine sediment.</title>
        <authorList>
            <person name="Lindsay M."/>
            <person name="Orcutt B."/>
            <person name="Emerson D."/>
            <person name="Stepanauskas R."/>
            <person name="D'Angelo T."/>
        </authorList>
    </citation>
    <scope>NUCLEOTIDE SEQUENCE [LARGE SCALE GENOMIC DNA]</scope>
    <source>
        <strain evidence="7">SAG AM-311-K15</strain>
    </source>
</reference>
<organism evidence="7 8">
    <name type="scientific">candidate division CSSED10-310 bacterium</name>
    <dbReference type="NCBI Taxonomy" id="2855610"/>
    <lineage>
        <taxon>Bacteria</taxon>
        <taxon>Bacteria division CSSED10-310</taxon>
    </lineage>
</organism>
<dbReference type="Gene3D" id="1.10.8.60">
    <property type="match status" value="1"/>
</dbReference>
<gene>
    <name evidence="7" type="ORF">ACFL27_27530</name>
</gene>
<evidence type="ECO:0000313" key="8">
    <source>
        <dbReference type="Proteomes" id="UP001594351"/>
    </source>
</evidence>
<keyword evidence="4" id="KW-0238">DNA-binding</keyword>
<keyword evidence="8" id="KW-1185">Reference proteome</keyword>
<keyword evidence="1" id="KW-0547">Nucleotide-binding</keyword>
<evidence type="ECO:0000256" key="5">
    <source>
        <dbReference type="ARBA" id="ARBA00023163"/>
    </source>
</evidence>
<proteinExistence type="predicted"/>
<evidence type="ECO:0000259" key="6">
    <source>
        <dbReference type="PROSITE" id="PS50045"/>
    </source>
</evidence>
<dbReference type="Pfam" id="PF25601">
    <property type="entry name" value="AAA_lid_14"/>
    <property type="match status" value="1"/>
</dbReference>
<dbReference type="PROSITE" id="PS00676">
    <property type="entry name" value="SIGMA54_INTERACT_2"/>
    <property type="match status" value="1"/>
</dbReference>
<dbReference type="PANTHER" id="PTHR32071">
    <property type="entry name" value="TRANSCRIPTIONAL REGULATORY PROTEIN"/>
    <property type="match status" value="1"/>
</dbReference>
<feature type="domain" description="Sigma-54 factor interaction" evidence="6">
    <location>
        <begin position="1"/>
        <end position="166"/>
    </location>
</feature>
<evidence type="ECO:0000256" key="4">
    <source>
        <dbReference type="ARBA" id="ARBA00023125"/>
    </source>
</evidence>
<keyword evidence="5" id="KW-0804">Transcription</keyword>
<dbReference type="EMBL" id="JBHPBY010000659">
    <property type="protein sequence ID" value="MFC1853953.1"/>
    <property type="molecule type" value="Genomic_DNA"/>
</dbReference>
<dbReference type="InterPro" id="IPR027417">
    <property type="entry name" value="P-loop_NTPase"/>
</dbReference>
<protein>
    <submittedName>
        <fullName evidence="7">Sigma 54-interacting transcriptional regulator</fullName>
    </submittedName>
</protein>
<dbReference type="InterPro" id="IPR025944">
    <property type="entry name" value="Sigma_54_int_dom_CS"/>
</dbReference>
<dbReference type="Pfam" id="PF00158">
    <property type="entry name" value="Sigma54_activat"/>
    <property type="match status" value="1"/>
</dbReference>
<evidence type="ECO:0000256" key="2">
    <source>
        <dbReference type="ARBA" id="ARBA00022840"/>
    </source>
</evidence>
<dbReference type="CDD" id="cd00009">
    <property type="entry name" value="AAA"/>
    <property type="match status" value="1"/>
</dbReference>
<keyword evidence="2" id="KW-0067">ATP-binding</keyword>
<dbReference type="InterPro" id="IPR002078">
    <property type="entry name" value="Sigma_54_int"/>
</dbReference>
<dbReference type="InterPro" id="IPR058031">
    <property type="entry name" value="AAA_lid_NorR"/>
</dbReference>
<dbReference type="PANTHER" id="PTHR32071:SF38">
    <property type="entry name" value="PSP OPERON TRANSCRIPTIONAL ACTIVATOR"/>
    <property type="match status" value="1"/>
</dbReference>
<dbReference type="InterPro" id="IPR025943">
    <property type="entry name" value="Sigma_54_int_dom_ATP-bd_2"/>
</dbReference>
<dbReference type="PROSITE" id="PS50045">
    <property type="entry name" value="SIGMA54_INTERACT_4"/>
    <property type="match status" value="1"/>
</dbReference>
<dbReference type="PROSITE" id="PS00688">
    <property type="entry name" value="SIGMA54_INTERACT_3"/>
    <property type="match status" value="1"/>
</dbReference>